<reference evidence="3" key="1">
    <citation type="journal article" date="2016" name="Genome Biol. Evol.">
        <title>Comparative 'omics' of the Fusarium fujikuroi species complex highlights differences in genetic potential and metabolite synthesis.</title>
        <authorList>
            <person name="Niehaus E.-M."/>
            <person name="Muensterkoetter M."/>
            <person name="Proctor R.H."/>
            <person name="Brown D.W."/>
            <person name="Sharon A."/>
            <person name="Idan Y."/>
            <person name="Oren-Young L."/>
            <person name="Sieber C.M."/>
            <person name="Novak O."/>
            <person name="Pencik A."/>
            <person name="Tarkowska D."/>
            <person name="Hromadova K."/>
            <person name="Freeman S."/>
            <person name="Maymon M."/>
            <person name="Elazar M."/>
            <person name="Youssef S.A."/>
            <person name="El-Shabrawy E.S.M."/>
            <person name="Shalaby A.B.A."/>
            <person name="Houterman P."/>
            <person name="Brock N.L."/>
            <person name="Burkhardt I."/>
            <person name="Tsavkelova E.A."/>
            <person name="Dickschat J.S."/>
            <person name="Galuszka P."/>
            <person name="Gueldener U."/>
            <person name="Tudzynski B."/>
        </authorList>
    </citation>
    <scope>NUCLEOTIDE SEQUENCE [LARGE SCALE GENOMIC DNA]</scope>
    <source>
        <strain evidence="3">MRC7560</strain>
    </source>
</reference>
<dbReference type="GO" id="GO:0003700">
    <property type="term" value="F:DNA-binding transcription factor activity"/>
    <property type="evidence" value="ECO:0007669"/>
    <property type="project" value="InterPro"/>
</dbReference>
<dbReference type="PANTHER" id="PTHR37012:SF2">
    <property type="entry name" value="BZIP DOMAIN-CONTAINING PROTEIN-RELATED"/>
    <property type="match status" value="1"/>
</dbReference>
<dbReference type="PANTHER" id="PTHR37012">
    <property type="entry name" value="B-ZIP TRANSCRIPTION FACTOR (EUROFUNG)-RELATED"/>
    <property type="match status" value="1"/>
</dbReference>
<dbReference type="Gene3D" id="1.20.5.170">
    <property type="match status" value="1"/>
</dbReference>
<dbReference type="Proteomes" id="UP000184255">
    <property type="component" value="Unassembled WGS sequence"/>
</dbReference>
<feature type="region of interest" description="Disordered" evidence="1">
    <location>
        <begin position="112"/>
        <end position="162"/>
    </location>
</feature>
<dbReference type="InterPro" id="IPR046347">
    <property type="entry name" value="bZIP_sf"/>
</dbReference>
<name>A0A1L7UDK4_FUSMA</name>
<accession>A0A1L7UDK4</accession>
<gene>
    <name evidence="2" type="ORF">FMAN_03711</name>
</gene>
<dbReference type="GeneID" id="65082982"/>
<keyword evidence="3" id="KW-1185">Reference proteome</keyword>
<evidence type="ECO:0000256" key="1">
    <source>
        <dbReference type="SAM" id="MobiDB-lite"/>
    </source>
</evidence>
<feature type="region of interest" description="Disordered" evidence="1">
    <location>
        <begin position="1"/>
        <end position="36"/>
    </location>
</feature>
<dbReference type="AlphaFoldDB" id="A0A1L7UDK4"/>
<comment type="caution">
    <text evidence="2">The sequence shown here is derived from an EMBL/GenBank/DDBJ whole genome shotgun (WGS) entry which is preliminary data.</text>
</comment>
<dbReference type="CDD" id="cd14688">
    <property type="entry name" value="bZIP_YAP"/>
    <property type="match status" value="1"/>
</dbReference>
<dbReference type="SUPFAM" id="SSF57959">
    <property type="entry name" value="Leucine zipper domain"/>
    <property type="match status" value="1"/>
</dbReference>
<evidence type="ECO:0000313" key="3">
    <source>
        <dbReference type="Proteomes" id="UP000184255"/>
    </source>
</evidence>
<evidence type="ECO:0008006" key="4">
    <source>
        <dbReference type="Google" id="ProtNLM"/>
    </source>
</evidence>
<sequence length="498" mass="55739">MSELQPDTAARPSSSRRRSRAVSDLTKEQIQHKRNVDRKAQRAFRQRNKDCINNLEQHFSQLQGTCAALRESCSQKDMQINNMRQENKSLQECLRHVSKLITAALNQIESDHDQGQEHGQLQTQATERDADQGSSGEFHVEAPEPPQDNEMDTASTTHQDASPLHQDAEDVILPDPEEHFDNDVASCQPPPACGDNAALIRDQPHTTSNAMRDQDTTYHISPSANLGLLSPAGSYQHATTESNTAFRPSHIGLTDSHMVDQAAIGQCLASGNMTAGLEHYAPSNGVYTILPSHGPSTCPLDLILLEFLKSRKEMISNNMSPESVVGPRKPSTRAMVNIEQVDTVHPLSGIMSRVLSTFPSVSLAEKLGFFYLMCHTMKWQIHPTKQHYTDMPSWLRPTVTQIAVPHAAWIDNIPWPGVRDILIDNQAEYPFQLFSDYYSQNVSVNWKFDGLDAISDLEGEGALHSIFEKHIRDLKNWTVSQGFKDRFPLMVTAIYSHQ</sequence>
<dbReference type="VEuPathDB" id="FungiDB:FMAN_03711"/>
<proteinExistence type="predicted"/>
<dbReference type="Pfam" id="PF11905">
    <property type="entry name" value="DUF3425"/>
    <property type="match status" value="1"/>
</dbReference>
<dbReference type="RefSeq" id="XP_041689886.1">
    <property type="nucleotide sequence ID" value="XM_041824403.1"/>
</dbReference>
<organism evidence="2 3">
    <name type="scientific">Fusarium mangiferae</name>
    <name type="common">Mango malformation disease fungus</name>
    <dbReference type="NCBI Taxonomy" id="192010"/>
    <lineage>
        <taxon>Eukaryota</taxon>
        <taxon>Fungi</taxon>
        <taxon>Dikarya</taxon>
        <taxon>Ascomycota</taxon>
        <taxon>Pezizomycotina</taxon>
        <taxon>Sordariomycetes</taxon>
        <taxon>Hypocreomycetidae</taxon>
        <taxon>Hypocreales</taxon>
        <taxon>Nectriaceae</taxon>
        <taxon>Fusarium</taxon>
        <taxon>Fusarium fujikuroi species complex</taxon>
    </lineage>
</organism>
<dbReference type="EMBL" id="FCQH01000017">
    <property type="protein sequence ID" value="CVL06393.1"/>
    <property type="molecule type" value="Genomic_DNA"/>
</dbReference>
<protein>
    <recommendedName>
        <fullName evidence="4">BZIP domain-containing protein</fullName>
    </recommendedName>
</protein>
<evidence type="ECO:0000313" key="2">
    <source>
        <dbReference type="EMBL" id="CVL06393.1"/>
    </source>
</evidence>
<dbReference type="InterPro" id="IPR021833">
    <property type="entry name" value="DUF3425"/>
</dbReference>